<dbReference type="InterPro" id="IPR050361">
    <property type="entry name" value="MPP/UQCRC_Complex"/>
</dbReference>
<dbReference type="InterPro" id="IPR007863">
    <property type="entry name" value="Peptidase_M16_C"/>
</dbReference>
<comment type="cofactor">
    <cofactor evidence="1">
        <name>Zn(2+)</name>
        <dbReference type="ChEBI" id="CHEBI:29105"/>
    </cofactor>
</comment>
<dbReference type="PROSITE" id="PS00143">
    <property type="entry name" value="INSULINASE"/>
    <property type="match status" value="1"/>
</dbReference>
<evidence type="ECO:0000313" key="7">
    <source>
        <dbReference type="EMBL" id="QDU72534.1"/>
    </source>
</evidence>
<comment type="similarity">
    <text evidence="2 3">Belongs to the peptidase M16 family.</text>
</comment>
<evidence type="ECO:0000256" key="3">
    <source>
        <dbReference type="RuleBase" id="RU004447"/>
    </source>
</evidence>
<dbReference type="InterPro" id="IPR001431">
    <property type="entry name" value="Pept_M16_Zn_BS"/>
</dbReference>
<name>A0A518BZY3_9BACT</name>
<dbReference type="PANTHER" id="PTHR11851:SF49">
    <property type="entry name" value="MITOCHONDRIAL-PROCESSING PEPTIDASE SUBUNIT ALPHA"/>
    <property type="match status" value="1"/>
</dbReference>
<evidence type="ECO:0000313" key="8">
    <source>
        <dbReference type="Proteomes" id="UP000320386"/>
    </source>
</evidence>
<dbReference type="InterPro" id="IPR011765">
    <property type="entry name" value="Pept_M16_N"/>
</dbReference>
<dbReference type="OrthoDB" id="9811314at2"/>
<dbReference type="KEGG" id="mcad:Pan265_24030"/>
<evidence type="ECO:0000256" key="4">
    <source>
        <dbReference type="SAM" id="MobiDB-lite"/>
    </source>
</evidence>
<evidence type="ECO:0000256" key="2">
    <source>
        <dbReference type="ARBA" id="ARBA00007261"/>
    </source>
</evidence>
<gene>
    <name evidence="7" type="primary">ptrA</name>
    <name evidence="7" type="ORF">Pan265_24030</name>
</gene>
<dbReference type="AlphaFoldDB" id="A0A518BZY3"/>
<evidence type="ECO:0000259" key="5">
    <source>
        <dbReference type="Pfam" id="PF00675"/>
    </source>
</evidence>
<sequence>MSTRFEQTRLDNGLQVVTESWDAAYTSAIGFFVRAGARDETPEQMGVSHFLEHMMFKGTDKRSADDVNRAFDEAGANYNAYTSHEQTVYYAHVLPERLDEVTELFADMLRPSLRNEDFDVEKNVILEEIGMYDDRPDWRLHHELLEIYYSGHPLGFRVLGTAQTVSDLTADQMRDYFNQRYASDQIVVAAAGRIDHHRLSQNIQQLTEHWTPGHANGRQPASPACPGSTPRTLTDDQTTKHYSAFVCPAPGLEDERRYTAKILADILGDTEGSRLFWSLVDPGLADEADFSYDPNTDGGVYSAFIGCSVDDAERVESVLLETIRSAAEQLDDDELTRAKNKLATQATLQAERPSGRMHAIGSRWLTLASYSTARDELDRLMAVTRRDVLDLIDAFPLEPAAWVRMTPAAQRSR</sequence>
<feature type="domain" description="Peptidase M16 C-terminal" evidence="6">
    <location>
        <begin position="167"/>
        <end position="342"/>
    </location>
</feature>
<dbReference type="Proteomes" id="UP000320386">
    <property type="component" value="Chromosome"/>
</dbReference>
<keyword evidence="7" id="KW-0378">Hydrolase</keyword>
<keyword evidence="7" id="KW-0645">Protease</keyword>
<accession>A0A518BZY3</accession>
<dbReference type="GO" id="GO:0004222">
    <property type="term" value="F:metalloendopeptidase activity"/>
    <property type="evidence" value="ECO:0007669"/>
    <property type="project" value="UniProtKB-EC"/>
</dbReference>
<dbReference type="Pfam" id="PF05193">
    <property type="entry name" value="Peptidase_M16_C"/>
    <property type="match status" value="1"/>
</dbReference>
<organism evidence="7 8">
    <name type="scientific">Mucisphaera calidilacus</name>
    <dbReference type="NCBI Taxonomy" id="2527982"/>
    <lineage>
        <taxon>Bacteria</taxon>
        <taxon>Pseudomonadati</taxon>
        <taxon>Planctomycetota</taxon>
        <taxon>Phycisphaerae</taxon>
        <taxon>Phycisphaerales</taxon>
        <taxon>Phycisphaeraceae</taxon>
        <taxon>Mucisphaera</taxon>
    </lineage>
</organism>
<evidence type="ECO:0000256" key="1">
    <source>
        <dbReference type="ARBA" id="ARBA00001947"/>
    </source>
</evidence>
<dbReference type="EC" id="3.4.24.55" evidence="7"/>
<dbReference type="EMBL" id="CP036280">
    <property type="protein sequence ID" value="QDU72534.1"/>
    <property type="molecule type" value="Genomic_DNA"/>
</dbReference>
<dbReference type="PANTHER" id="PTHR11851">
    <property type="entry name" value="METALLOPROTEASE"/>
    <property type="match status" value="1"/>
</dbReference>
<dbReference type="RefSeq" id="WP_145446710.1">
    <property type="nucleotide sequence ID" value="NZ_CP036280.1"/>
</dbReference>
<dbReference type="Pfam" id="PF00675">
    <property type="entry name" value="Peptidase_M16"/>
    <property type="match status" value="1"/>
</dbReference>
<dbReference type="GO" id="GO:0006508">
    <property type="term" value="P:proteolysis"/>
    <property type="evidence" value="ECO:0007669"/>
    <property type="project" value="UniProtKB-KW"/>
</dbReference>
<dbReference type="Gene3D" id="3.30.830.10">
    <property type="entry name" value="Metalloenzyme, LuxS/M16 peptidase-like"/>
    <property type="match status" value="2"/>
</dbReference>
<keyword evidence="8" id="KW-1185">Reference proteome</keyword>
<feature type="region of interest" description="Disordered" evidence="4">
    <location>
        <begin position="210"/>
        <end position="235"/>
    </location>
</feature>
<reference evidence="7 8" key="1">
    <citation type="submission" date="2019-02" db="EMBL/GenBank/DDBJ databases">
        <title>Deep-cultivation of Planctomycetes and their phenomic and genomic characterization uncovers novel biology.</title>
        <authorList>
            <person name="Wiegand S."/>
            <person name="Jogler M."/>
            <person name="Boedeker C."/>
            <person name="Pinto D."/>
            <person name="Vollmers J."/>
            <person name="Rivas-Marin E."/>
            <person name="Kohn T."/>
            <person name="Peeters S.H."/>
            <person name="Heuer A."/>
            <person name="Rast P."/>
            <person name="Oberbeckmann S."/>
            <person name="Bunk B."/>
            <person name="Jeske O."/>
            <person name="Meyerdierks A."/>
            <person name="Storesund J.E."/>
            <person name="Kallscheuer N."/>
            <person name="Luecker S."/>
            <person name="Lage O.M."/>
            <person name="Pohl T."/>
            <person name="Merkel B.J."/>
            <person name="Hornburger P."/>
            <person name="Mueller R.-W."/>
            <person name="Bruemmer F."/>
            <person name="Labrenz M."/>
            <person name="Spormann A.M."/>
            <person name="Op den Camp H."/>
            <person name="Overmann J."/>
            <person name="Amann R."/>
            <person name="Jetten M.S.M."/>
            <person name="Mascher T."/>
            <person name="Medema M.H."/>
            <person name="Devos D.P."/>
            <person name="Kaster A.-K."/>
            <person name="Ovreas L."/>
            <person name="Rohde M."/>
            <person name="Galperin M.Y."/>
            <person name="Jogler C."/>
        </authorList>
    </citation>
    <scope>NUCLEOTIDE SEQUENCE [LARGE SCALE GENOMIC DNA]</scope>
    <source>
        <strain evidence="7 8">Pan265</strain>
    </source>
</reference>
<proteinExistence type="inferred from homology"/>
<dbReference type="SUPFAM" id="SSF63411">
    <property type="entry name" value="LuxS/MPP-like metallohydrolase"/>
    <property type="match status" value="2"/>
</dbReference>
<dbReference type="GO" id="GO:0046872">
    <property type="term" value="F:metal ion binding"/>
    <property type="evidence" value="ECO:0007669"/>
    <property type="project" value="InterPro"/>
</dbReference>
<protein>
    <submittedName>
        <fullName evidence="7">Protease 3</fullName>
        <ecNumber evidence="7">3.4.24.55</ecNumber>
    </submittedName>
</protein>
<feature type="domain" description="Peptidase M16 N-terminal" evidence="5">
    <location>
        <begin position="16"/>
        <end position="161"/>
    </location>
</feature>
<dbReference type="InterPro" id="IPR011249">
    <property type="entry name" value="Metalloenz_LuxS/M16"/>
</dbReference>
<evidence type="ECO:0000259" key="6">
    <source>
        <dbReference type="Pfam" id="PF05193"/>
    </source>
</evidence>